<accession>A0A9Y1BKB8</accession>
<dbReference type="SUPFAM" id="SSF50249">
    <property type="entry name" value="Nucleic acid-binding proteins"/>
    <property type="match status" value="1"/>
</dbReference>
<protein>
    <recommendedName>
        <fullName evidence="2">OB domain-containing protein</fullName>
    </recommendedName>
</protein>
<dbReference type="CDD" id="cd04491">
    <property type="entry name" value="SoSSB_OBF"/>
    <property type="match status" value="1"/>
</dbReference>
<gene>
    <name evidence="1" type="ORF">K9W45_10980</name>
</gene>
<sequence>MKINELKANSNFDEIKARIISKQGPRKINSRGRWLYAWDLLLVDQTGSTVLTLWGPKAGEDYKVGQVVSIVNGWCKEYLGKKQISLGREGKIYHEADDPSIPRSIPES</sequence>
<dbReference type="Proteomes" id="UP001201020">
    <property type="component" value="Chromosome"/>
</dbReference>
<dbReference type="AlphaFoldDB" id="A0A9Y1BKB8"/>
<evidence type="ECO:0000313" key="1">
    <source>
        <dbReference type="EMBL" id="UJG40352.1"/>
    </source>
</evidence>
<reference evidence="1" key="1">
    <citation type="journal article" date="2022" name="Nat. Microbiol.">
        <title>Unique mobile elements and scalable gene flow at the prokaryote-eukaryote boundary revealed by circularized Asgard archaea genomes.</title>
        <authorList>
            <person name="Wu F."/>
            <person name="Speth D.R."/>
            <person name="Philosof A."/>
            <person name="Cremiere A."/>
            <person name="Narayanan A."/>
            <person name="Barco R.A."/>
            <person name="Connon S.A."/>
            <person name="Amend J.P."/>
            <person name="Antoshechkin I.A."/>
            <person name="Orphan V.J."/>
        </authorList>
    </citation>
    <scope>NUCLEOTIDE SEQUENCE</scope>
    <source>
        <strain evidence="1">PM71</strain>
    </source>
</reference>
<proteinExistence type="predicted"/>
<evidence type="ECO:0008006" key="2">
    <source>
        <dbReference type="Google" id="ProtNLM"/>
    </source>
</evidence>
<dbReference type="EMBL" id="CP084166">
    <property type="protein sequence ID" value="UJG40352.1"/>
    <property type="molecule type" value="Genomic_DNA"/>
</dbReference>
<organism evidence="1">
    <name type="scientific">Candidatus Heimdallarchaeum aukensis</name>
    <dbReference type="NCBI Taxonomy" id="2876573"/>
    <lineage>
        <taxon>Archaea</taxon>
        <taxon>Promethearchaeati</taxon>
        <taxon>Candidatus Heimdallarchaeota</taxon>
        <taxon>Candidatus Heimdallarchaeia (ex Rinke et al. 2021) (nom. nud.)</taxon>
        <taxon>Candidatus Heimdallarchaeales</taxon>
        <taxon>Candidatus Heimdallarchaeaceae</taxon>
        <taxon>Candidatus Heimdallarchaeum</taxon>
    </lineage>
</organism>
<dbReference type="InterPro" id="IPR012340">
    <property type="entry name" value="NA-bd_OB-fold"/>
</dbReference>
<dbReference type="Gene3D" id="2.40.50.140">
    <property type="entry name" value="Nucleic acid-binding proteins"/>
    <property type="match status" value="1"/>
</dbReference>
<name>A0A9Y1BKB8_9ARCH</name>